<evidence type="ECO:0000313" key="1">
    <source>
        <dbReference type="EMBL" id="KAJ0180825.1"/>
    </source>
</evidence>
<comment type="caution">
    <text evidence="1">The sequence shown here is derived from an EMBL/GenBank/DDBJ whole genome shotgun (WGS) entry which is preliminary data.</text>
</comment>
<proteinExistence type="predicted"/>
<sequence length="309" mass="32723">MRSGLAAVVVCALVAAAGADGPRYTFYRSMGDGGRRSGDGRRVFGGEPTTLHAYPAACALLDRYWSVRCSAAVVRPRWALTAAHCVASHVAYVKYNSRRPSSPDGDVAPVLYLYRHPGYRVQRVEDEGGADVALLHHDVGLVRTRTAMRLASAPVVDPLPALRLHDPADFRGEELHELFGVRLRATPCGRGTWVHCVCGVSAARGGRGVCSGDSGGPVLLHGEQVGVTSMGPVECGRARAGAGAAPPPGATSVFTALRPYAHLVSATINDTDASLAMRRLQRSGGACPRTPLRVLLLSSFVYSIHVNNH</sequence>
<accession>A0ACC1DAD6</accession>
<reference evidence="1 2" key="1">
    <citation type="journal article" date="2021" name="Front. Genet.">
        <title>Chromosome-Level Genome Assembly Reveals Significant Gene Expansion in the Toll and IMD Signaling Pathways of Dendrolimus kikuchii.</title>
        <authorList>
            <person name="Zhou J."/>
            <person name="Wu P."/>
            <person name="Xiong Z."/>
            <person name="Liu N."/>
            <person name="Zhao N."/>
            <person name="Ji M."/>
            <person name="Qiu Y."/>
            <person name="Yang B."/>
        </authorList>
    </citation>
    <scope>NUCLEOTIDE SEQUENCE [LARGE SCALE GENOMIC DNA]</scope>
    <source>
        <strain evidence="1">Ann1</strain>
    </source>
</reference>
<keyword evidence="2" id="KW-1185">Reference proteome</keyword>
<evidence type="ECO:0000313" key="2">
    <source>
        <dbReference type="Proteomes" id="UP000824533"/>
    </source>
</evidence>
<name>A0ACC1DAD6_9NEOP</name>
<organism evidence="1 2">
    <name type="scientific">Dendrolimus kikuchii</name>
    <dbReference type="NCBI Taxonomy" id="765133"/>
    <lineage>
        <taxon>Eukaryota</taxon>
        <taxon>Metazoa</taxon>
        <taxon>Ecdysozoa</taxon>
        <taxon>Arthropoda</taxon>
        <taxon>Hexapoda</taxon>
        <taxon>Insecta</taxon>
        <taxon>Pterygota</taxon>
        <taxon>Neoptera</taxon>
        <taxon>Endopterygota</taxon>
        <taxon>Lepidoptera</taxon>
        <taxon>Glossata</taxon>
        <taxon>Ditrysia</taxon>
        <taxon>Bombycoidea</taxon>
        <taxon>Lasiocampidae</taxon>
        <taxon>Dendrolimus</taxon>
    </lineage>
</organism>
<dbReference type="EMBL" id="CM034391">
    <property type="protein sequence ID" value="KAJ0180825.1"/>
    <property type="molecule type" value="Genomic_DNA"/>
</dbReference>
<dbReference type="Proteomes" id="UP000824533">
    <property type="component" value="Linkage Group LG05"/>
</dbReference>
<protein>
    <submittedName>
        <fullName evidence="1">Uncharacterized protein</fullName>
    </submittedName>
</protein>
<gene>
    <name evidence="1" type="ORF">K1T71_002910</name>
</gene>